<dbReference type="OrthoDB" id="5486437at2"/>
<proteinExistence type="predicted"/>
<reference evidence="5" key="1">
    <citation type="submission" date="2016-10" db="EMBL/GenBank/DDBJ databases">
        <authorList>
            <person name="Varghese N."/>
            <person name="Submissions S."/>
        </authorList>
    </citation>
    <scope>NUCLEOTIDE SEQUENCE [LARGE SCALE GENOMIC DNA]</scope>
    <source>
        <strain evidence="5">DSM 26348</strain>
    </source>
</reference>
<dbReference type="AlphaFoldDB" id="A0A1I3IL60"/>
<dbReference type="STRING" id="1576369.SAMN05421753_109170"/>
<dbReference type="GO" id="GO:0004175">
    <property type="term" value="F:endopeptidase activity"/>
    <property type="evidence" value="ECO:0007669"/>
    <property type="project" value="UniProtKB-ARBA"/>
</dbReference>
<dbReference type="GO" id="GO:0005886">
    <property type="term" value="C:plasma membrane"/>
    <property type="evidence" value="ECO:0007669"/>
    <property type="project" value="UniProtKB-SubCell"/>
</dbReference>
<feature type="transmembrane region" description="Helical" evidence="2">
    <location>
        <begin position="665"/>
        <end position="682"/>
    </location>
</feature>
<dbReference type="RefSeq" id="WP_092050908.1">
    <property type="nucleotide sequence ID" value="NZ_FOQD01000009.1"/>
</dbReference>
<dbReference type="Pfam" id="PF02517">
    <property type="entry name" value="Rce1-like"/>
    <property type="match status" value="1"/>
</dbReference>
<feature type="transmembrane region" description="Helical" evidence="2">
    <location>
        <begin position="549"/>
        <end position="570"/>
    </location>
</feature>
<protein>
    <submittedName>
        <fullName evidence="4">Sodium transport system permease protein</fullName>
    </submittedName>
</protein>
<dbReference type="Pfam" id="PF12679">
    <property type="entry name" value="ABC2_membrane_2"/>
    <property type="match status" value="1"/>
</dbReference>
<evidence type="ECO:0000259" key="3">
    <source>
        <dbReference type="Pfam" id="PF02517"/>
    </source>
</evidence>
<dbReference type="InterPro" id="IPR003675">
    <property type="entry name" value="Rce1/LyrA-like_dom"/>
</dbReference>
<feature type="region of interest" description="Disordered" evidence="1">
    <location>
        <begin position="791"/>
        <end position="817"/>
    </location>
</feature>
<keyword evidence="5" id="KW-1185">Reference proteome</keyword>
<feature type="transmembrane region" description="Helical" evidence="2">
    <location>
        <begin position="315"/>
        <end position="335"/>
    </location>
</feature>
<name>A0A1I3IL60_9PLAN</name>
<feature type="transmembrane region" description="Helical" evidence="2">
    <location>
        <begin position="688"/>
        <end position="714"/>
    </location>
</feature>
<feature type="domain" description="CAAX prenyl protease 2/Lysostaphin resistance protein A-like" evidence="3">
    <location>
        <begin position="631"/>
        <end position="717"/>
    </location>
</feature>
<dbReference type="NCBIfam" id="NF041647">
    <property type="entry name" value="ABC_perm_CPBP"/>
    <property type="match status" value="1"/>
</dbReference>
<dbReference type="EMBL" id="FOQD01000009">
    <property type="protein sequence ID" value="SFI48662.1"/>
    <property type="molecule type" value="Genomic_DNA"/>
</dbReference>
<accession>A0A1I3IL60</accession>
<keyword evidence="2" id="KW-0812">Transmembrane</keyword>
<evidence type="ECO:0000313" key="4">
    <source>
        <dbReference type="EMBL" id="SFI48662.1"/>
    </source>
</evidence>
<organism evidence="4 5">
    <name type="scientific">Planctomicrobium piriforme</name>
    <dbReference type="NCBI Taxonomy" id="1576369"/>
    <lineage>
        <taxon>Bacteria</taxon>
        <taxon>Pseudomonadati</taxon>
        <taxon>Planctomycetota</taxon>
        <taxon>Planctomycetia</taxon>
        <taxon>Planctomycetales</taxon>
        <taxon>Planctomycetaceae</taxon>
        <taxon>Planctomicrobium</taxon>
    </lineage>
</organism>
<feature type="transmembrane region" description="Helical" evidence="2">
    <location>
        <begin position="401"/>
        <end position="422"/>
    </location>
</feature>
<evidence type="ECO:0000313" key="5">
    <source>
        <dbReference type="Proteomes" id="UP000199518"/>
    </source>
</evidence>
<dbReference type="PANTHER" id="PTHR43471:SF3">
    <property type="entry name" value="ABC TRANSPORTER PERMEASE PROTEIN NATB"/>
    <property type="match status" value="1"/>
</dbReference>
<keyword evidence="2" id="KW-0472">Membrane</keyword>
<feature type="transmembrane region" description="Helical" evidence="2">
    <location>
        <begin position="582"/>
        <end position="606"/>
    </location>
</feature>
<sequence length="817" mass="90692">MSWKNVNLIFQREVRDQLRDRRTLFMVAVLPLLLYPALGIGMVQMTVTFSEQLRRVVIVGADQMPQPSLLDGNRFDPQFFESADKIANLEVITDRAGGVDAEANPEMRKELEKFLGQVEQRRDRITRLADVQQQLDRLPPKSPQSEALLAEEKVLRQEVFEWFSEAPAQVLIVFPRDFRAQYDRVTASVGREPLSEIEANIPHPIVLHNSAHEKSEIAYQRVRQALRNWENVLLDERLKAANLPLSLPHPVPVTSVDLAEPDQIAANVWSKIFPALLVIMSVTGAFYPAIDLGAGEKERGTMETLLISPATRTEIVYGKFLTVMLFSLSTALLNLCSMGFTGQHMLSAIGSARSSPLGDLSLPPLSSLMWVVLLAIPLAALFSALSLSLAMFARSSKEGQYYLTPLLLVTMGLTMFCLNPGVELTPYYSVLPVTGPALLLKSLLLGNTSQAVAFYAFPVLVTSCVYSALALWWATEQFQREDILFREAERFSIGLWFRHLLREKEPTPSFAEAAVCFVTIAMLQFLFLTSMQGSPDLLNSPFKMVTVQLIYLIATVGVPPLFMALLLTTNIRRTLKFHWPSLSMLATAVILSITLQPIALTLMAWLDPYFPPLPAGAKQLMEAMSAQSVPLWLSLSAFALAPAICEELAFRGFILSGLQHSGRRWLPILLSALLFGVIHMIPKQQFNAALLGIVIGLLAARSGSLLPGIVFHAIFNGSQVLATRLTAEGIRGSFLRWLIRLEGTGDTAEMHFTLPCLIACGTISAALIWWLIQKDRRTRLEAERGFGDERRLPEAGLAPEVDFDATRSPTEQLNSPT</sequence>
<feature type="transmembrane region" description="Helical" evidence="2">
    <location>
        <begin position="751"/>
        <end position="772"/>
    </location>
</feature>
<feature type="transmembrane region" description="Helical" evidence="2">
    <location>
        <begin position="452"/>
        <end position="474"/>
    </location>
</feature>
<evidence type="ECO:0000256" key="2">
    <source>
        <dbReference type="SAM" id="Phobius"/>
    </source>
</evidence>
<dbReference type="Proteomes" id="UP000199518">
    <property type="component" value="Unassembled WGS sequence"/>
</dbReference>
<feature type="transmembrane region" description="Helical" evidence="2">
    <location>
        <begin position="510"/>
        <end position="529"/>
    </location>
</feature>
<dbReference type="GO" id="GO:0080120">
    <property type="term" value="P:CAAX-box protein maturation"/>
    <property type="evidence" value="ECO:0007669"/>
    <property type="project" value="UniProtKB-ARBA"/>
</dbReference>
<evidence type="ECO:0000256" key="1">
    <source>
        <dbReference type="SAM" id="MobiDB-lite"/>
    </source>
</evidence>
<feature type="transmembrane region" description="Helical" evidence="2">
    <location>
        <begin position="272"/>
        <end position="294"/>
    </location>
</feature>
<feature type="transmembrane region" description="Helical" evidence="2">
    <location>
        <begin position="368"/>
        <end position="389"/>
    </location>
</feature>
<feature type="compositionally biased region" description="Polar residues" evidence="1">
    <location>
        <begin position="807"/>
        <end position="817"/>
    </location>
</feature>
<gene>
    <name evidence="4" type="ORF">SAMN05421753_109170</name>
</gene>
<dbReference type="GO" id="GO:0140359">
    <property type="term" value="F:ABC-type transporter activity"/>
    <property type="evidence" value="ECO:0007669"/>
    <property type="project" value="InterPro"/>
</dbReference>
<keyword evidence="2" id="KW-1133">Transmembrane helix</keyword>
<dbReference type="PANTHER" id="PTHR43471">
    <property type="entry name" value="ABC TRANSPORTER PERMEASE"/>
    <property type="match status" value="1"/>
</dbReference>